<evidence type="ECO:0000256" key="6">
    <source>
        <dbReference type="SAM" id="Phobius"/>
    </source>
</evidence>
<protein>
    <recommendedName>
        <fullName evidence="7">Gram-positive cocci surface proteins LPxTG domain-containing protein</fullName>
    </recommendedName>
</protein>
<comment type="caution">
    <text evidence="8">The sequence shown here is derived from an EMBL/GenBank/DDBJ whole genome shotgun (WGS) entry which is preliminary data.</text>
</comment>
<dbReference type="PROSITE" id="PS50847">
    <property type="entry name" value="GRAM_POS_ANCHORING"/>
    <property type="match status" value="1"/>
</dbReference>
<dbReference type="InterPro" id="IPR019931">
    <property type="entry name" value="LPXTG_anchor"/>
</dbReference>
<keyword evidence="2" id="KW-0964">Secreted</keyword>
<keyword evidence="1" id="KW-0134">Cell wall</keyword>
<dbReference type="AlphaFoldDB" id="A0A0R2NCX2"/>
<keyword evidence="6" id="KW-0812">Transmembrane</keyword>
<organism evidence="8 9">
    <name type="scientific">Pediococcus argentinicus</name>
    <dbReference type="NCBI Taxonomy" id="480391"/>
    <lineage>
        <taxon>Bacteria</taxon>
        <taxon>Bacillati</taxon>
        <taxon>Bacillota</taxon>
        <taxon>Bacilli</taxon>
        <taxon>Lactobacillales</taxon>
        <taxon>Lactobacillaceae</taxon>
        <taxon>Pediococcus</taxon>
    </lineage>
</organism>
<evidence type="ECO:0000313" key="9">
    <source>
        <dbReference type="Proteomes" id="UP000051249"/>
    </source>
</evidence>
<feature type="transmembrane region" description="Helical" evidence="6">
    <location>
        <begin position="77"/>
        <end position="96"/>
    </location>
</feature>
<dbReference type="PATRIC" id="fig|480391.4.peg.907"/>
<reference evidence="8 9" key="1">
    <citation type="journal article" date="2015" name="Genome Announc.">
        <title>Expanding the biotechnology potential of lactobacilli through comparative genomics of 213 strains and associated genera.</title>
        <authorList>
            <person name="Sun Z."/>
            <person name="Harris H.M."/>
            <person name="McCann A."/>
            <person name="Guo C."/>
            <person name="Argimon S."/>
            <person name="Zhang W."/>
            <person name="Yang X."/>
            <person name="Jeffery I.B."/>
            <person name="Cooney J.C."/>
            <person name="Kagawa T.F."/>
            <person name="Liu W."/>
            <person name="Song Y."/>
            <person name="Salvetti E."/>
            <person name="Wrobel A."/>
            <person name="Rasinkangas P."/>
            <person name="Parkhill J."/>
            <person name="Rea M.C."/>
            <person name="O'Sullivan O."/>
            <person name="Ritari J."/>
            <person name="Douillard F.P."/>
            <person name="Paul Ross R."/>
            <person name="Yang R."/>
            <person name="Briner A.E."/>
            <person name="Felis G.E."/>
            <person name="de Vos W.M."/>
            <person name="Barrangou R."/>
            <person name="Klaenhammer T.R."/>
            <person name="Caufield P.W."/>
            <person name="Cui Y."/>
            <person name="Zhang H."/>
            <person name="O'Toole P.W."/>
        </authorList>
    </citation>
    <scope>NUCLEOTIDE SEQUENCE [LARGE SCALE GENOMIC DNA]</scope>
    <source>
        <strain evidence="8 9">DSM 23026</strain>
    </source>
</reference>
<dbReference type="NCBIfam" id="TIGR01167">
    <property type="entry name" value="LPXTG_anchor"/>
    <property type="match status" value="1"/>
</dbReference>
<evidence type="ECO:0000313" key="8">
    <source>
        <dbReference type="EMBL" id="KRO23685.1"/>
    </source>
</evidence>
<evidence type="ECO:0000256" key="5">
    <source>
        <dbReference type="SAM" id="MobiDB-lite"/>
    </source>
</evidence>
<keyword evidence="4" id="KW-0572">Peptidoglycan-anchor</keyword>
<keyword evidence="9" id="KW-1185">Reference proteome</keyword>
<evidence type="ECO:0000256" key="3">
    <source>
        <dbReference type="ARBA" id="ARBA00022729"/>
    </source>
</evidence>
<evidence type="ECO:0000256" key="1">
    <source>
        <dbReference type="ARBA" id="ARBA00022512"/>
    </source>
</evidence>
<feature type="region of interest" description="Disordered" evidence="5">
    <location>
        <begin position="16"/>
        <end position="65"/>
    </location>
</feature>
<dbReference type="Pfam" id="PF00746">
    <property type="entry name" value="Gram_pos_anchor"/>
    <property type="match status" value="1"/>
</dbReference>
<feature type="compositionally biased region" description="Low complexity" evidence="5">
    <location>
        <begin position="35"/>
        <end position="51"/>
    </location>
</feature>
<evidence type="ECO:0000256" key="2">
    <source>
        <dbReference type="ARBA" id="ARBA00022525"/>
    </source>
</evidence>
<keyword evidence="3" id="KW-0732">Signal</keyword>
<dbReference type="EMBL" id="JQCQ01000028">
    <property type="protein sequence ID" value="KRO23685.1"/>
    <property type="molecule type" value="Genomic_DNA"/>
</dbReference>
<evidence type="ECO:0000259" key="7">
    <source>
        <dbReference type="PROSITE" id="PS50847"/>
    </source>
</evidence>
<dbReference type="Proteomes" id="UP000051249">
    <property type="component" value="Unassembled WGS sequence"/>
</dbReference>
<keyword evidence="6" id="KW-1133">Transmembrane helix</keyword>
<name>A0A0R2NCX2_9LACO</name>
<proteinExistence type="predicted"/>
<evidence type="ECO:0000256" key="4">
    <source>
        <dbReference type="ARBA" id="ARBA00023088"/>
    </source>
</evidence>
<keyword evidence="6" id="KW-0472">Membrane</keyword>
<sequence length="104" mass="11291">MAVGVSTNSFAAESIGTDSTVEVYDDNGDGNTDHQGNGNENQNNSDSSEQNLSGNPSDWWSDLKSGKLPQTGEFNNLLLLLIGLELLVITGLIIWIRRKKHTES</sequence>
<accession>A0A0R2NCX2</accession>
<feature type="domain" description="Gram-positive cocci surface proteins LPxTG" evidence="7">
    <location>
        <begin position="68"/>
        <end position="104"/>
    </location>
</feature>
<gene>
    <name evidence="8" type="ORF">IV88_GL000894</name>
</gene>